<reference evidence="2" key="1">
    <citation type="submission" date="2018-12" db="EMBL/GenBank/DDBJ databases">
        <authorList>
            <consortium name="Pathogen Informatics"/>
        </authorList>
    </citation>
    <scope>NUCLEOTIDE SEQUENCE</scope>
    <source>
        <strain evidence="2">NCTC8317</strain>
    </source>
</reference>
<proteinExistence type="predicted"/>
<evidence type="ECO:0000313" key="2">
    <source>
        <dbReference type="EMBL" id="VDY47364.1"/>
    </source>
</evidence>
<protein>
    <submittedName>
        <fullName evidence="2">Exported protein</fullName>
    </submittedName>
</protein>
<dbReference type="Pfam" id="PF15534">
    <property type="entry name" value="Ntox35"/>
    <property type="match status" value="1"/>
</dbReference>
<dbReference type="InterPro" id="IPR029109">
    <property type="entry name" value="Ntox35"/>
</dbReference>
<sequence>MKNYTLKNFIRILVLVLTITSVTGVIETRNVNASETSYKEITQEDLHKNNLQNPNEVKIIDKTSTNSKPTIELTKEDIDLKANIQYDLNTNSMDVKGRYVDENGKLINKDYDVFVKQFENTEYEATFIDKETGEIIKFNSIEAKSSALPLVILAAVARYGINYAIKTYGKKATQTAIKTKSFGKVLPSVANLGANKRKHILASKHNWNKVTKNNWKDVSKVMSHVMRYGKQSRYKKSAYQKTLVMSGRTVVITYTRKNGNIYISNGWVK</sequence>
<dbReference type="Proteomes" id="UP000280323">
    <property type="component" value="Chromosome"/>
</dbReference>
<dbReference type="EMBL" id="LR133917">
    <property type="protein sequence ID" value="VDY47364.1"/>
    <property type="molecule type" value="Genomic_DNA"/>
</dbReference>
<evidence type="ECO:0000259" key="1">
    <source>
        <dbReference type="Pfam" id="PF15534"/>
    </source>
</evidence>
<feature type="domain" description="Bacterial toxin 35" evidence="1">
    <location>
        <begin position="194"/>
        <end position="268"/>
    </location>
</feature>
<dbReference type="AlphaFoldDB" id="A0AB74PYK1"/>
<accession>A0AB74PYK1</accession>
<dbReference type="RefSeq" id="WP_000801062.1">
    <property type="nucleotide sequence ID" value="NZ_BDUM01000001.1"/>
</dbReference>
<gene>
    <name evidence="2" type="ORF">NCTC8317_00372</name>
</gene>
<name>A0AB74PYK1_STAAU</name>
<dbReference type="NCBIfam" id="NF038340">
    <property type="entry name" value="SAR2788_fam"/>
    <property type="match status" value="1"/>
</dbReference>
<organism evidence="2">
    <name type="scientific">Staphylococcus aureus</name>
    <dbReference type="NCBI Taxonomy" id="1280"/>
    <lineage>
        <taxon>Bacteria</taxon>
        <taxon>Bacillati</taxon>
        <taxon>Bacillota</taxon>
        <taxon>Bacilli</taxon>
        <taxon>Bacillales</taxon>
        <taxon>Staphylococcaceae</taxon>
        <taxon>Staphylococcus</taxon>
    </lineage>
</organism>